<keyword evidence="2" id="KW-0067">ATP-binding</keyword>
<keyword evidence="2" id="KW-0378">Hydrolase</keyword>
<accession>A0A3E0LU57</accession>
<dbReference type="PANTHER" id="PTHR11070">
    <property type="entry name" value="UVRD / RECB / PCRA DNA HELICASE FAMILY MEMBER"/>
    <property type="match status" value="1"/>
</dbReference>
<dbReference type="AlphaFoldDB" id="A0A3E0LU57"/>
<reference evidence="2 3" key="1">
    <citation type="submission" date="2017-10" db="EMBL/GenBank/DDBJ databases">
        <title>A large-scale comparative metagenomic study reveals the eutrophication-driven functional interactions in six Microcystis-epibionts communities.</title>
        <authorList>
            <person name="Li Q."/>
            <person name="Lin F."/>
        </authorList>
    </citation>
    <scope>NUCLEOTIDE SEQUENCE [LARGE SCALE GENOMIC DNA]</scope>
    <source>
        <strain evidence="2">TW10</strain>
    </source>
</reference>
<dbReference type="GO" id="GO:0005829">
    <property type="term" value="C:cytosol"/>
    <property type="evidence" value="ECO:0007669"/>
    <property type="project" value="TreeGrafter"/>
</dbReference>
<proteinExistence type="predicted"/>
<keyword evidence="2" id="KW-0347">Helicase</keyword>
<name>A0A3E0LU57_9CHRO</name>
<dbReference type="InterPro" id="IPR000212">
    <property type="entry name" value="DNA_helicase_UvrD/REP"/>
</dbReference>
<dbReference type="GO" id="GO:0000725">
    <property type="term" value="P:recombinational repair"/>
    <property type="evidence" value="ECO:0007669"/>
    <property type="project" value="TreeGrafter"/>
</dbReference>
<dbReference type="GO" id="GO:0005524">
    <property type="term" value="F:ATP binding"/>
    <property type="evidence" value="ECO:0007669"/>
    <property type="project" value="InterPro"/>
</dbReference>
<dbReference type="PANTHER" id="PTHR11070:SF2">
    <property type="entry name" value="ATP-DEPENDENT DNA HELICASE SRS2"/>
    <property type="match status" value="1"/>
</dbReference>
<dbReference type="EMBL" id="QQWD01000015">
    <property type="protein sequence ID" value="REJ51060.1"/>
    <property type="molecule type" value="Genomic_DNA"/>
</dbReference>
<dbReference type="Pfam" id="PF13538">
    <property type="entry name" value="UvrD_C_2"/>
    <property type="match status" value="1"/>
</dbReference>
<sequence length="704" mass="81286">MVNVIRGSSAKPVSSQRLAKYFEERTDIEGTLYIGYPIIGTPQGGYQIDALLVSRQQGVIIFNIDEGKNYDLDIEGTQDESITKLEAKLLSYKELVQKRKLIVNISVATYAPIWNNYPEAINREEYPVLIQKEDLDDFINKCQGNAPEYFEKVNSVIQAVTTIRKKDPRSYVVKPDSRGAKLKKLEDSIANLDETQNKAVLETTKGVQRIRGLAGSGKTIVLALKVAYLHATHPDWNIAVTFYTRSLKDQYKDLITRFSYEHKNSEPDWEKVKIIHAWGSPEIEGIYYELCKRHNIEYLDFSQANNLTYLLNEDPFEFVCQKAFREIKKFYQYYDLILIDEAQDFPQDFLRLCYEILKDDKRLVYAYDELQSLNSKVMDSPEVIFGNDNHGNPRVKLENLPSEPQQDVVLNTCYRNSRPILSSAHALGFGVYYPQGLIQMFDNRQLWQDIGYEVEEGELKSGEFVKLIRTPKTSPKFLEEHSSIDDIINFKSFDNNQEQFEWLVEQIAKNLNEDELRCQDIMVIHPIPKNARNVFGKAREMLFTKNINSHLAGSTSSPDEFFQENSIAFTQIYRAKGNEAAMVYFINAQEGFSGSPSEIASKRNILFTAMTRSKAWLRVIGYGANMQALEREFQEIKSRNFALEFTYPTPEELQQMKKVYRDTLNTKRDKNDREKQAILAKAKRGEIRFSADEIKILEESSRNA</sequence>
<evidence type="ECO:0000313" key="2">
    <source>
        <dbReference type="EMBL" id="REJ51060.1"/>
    </source>
</evidence>
<gene>
    <name evidence="2" type="ORF">DWQ51_14045</name>
</gene>
<dbReference type="Gene3D" id="3.40.50.300">
    <property type="entry name" value="P-loop containing nucleotide triphosphate hydrolases"/>
    <property type="match status" value="2"/>
</dbReference>
<evidence type="ECO:0000259" key="1">
    <source>
        <dbReference type="Pfam" id="PF13538"/>
    </source>
</evidence>
<dbReference type="GO" id="GO:0043138">
    <property type="term" value="F:3'-5' DNA helicase activity"/>
    <property type="evidence" value="ECO:0007669"/>
    <property type="project" value="TreeGrafter"/>
</dbReference>
<protein>
    <submittedName>
        <fullName evidence="2">Helicase</fullName>
    </submittedName>
</protein>
<dbReference type="Proteomes" id="UP000257002">
    <property type="component" value="Unassembled WGS sequence"/>
</dbReference>
<dbReference type="GO" id="GO:0033202">
    <property type="term" value="C:DNA helicase complex"/>
    <property type="evidence" value="ECO:0007669"/>
    <property type="project" value="TreeGrafter"/>
</dbReference>
<evidence type="ECO:0000313" key="3">
    <source>
        <dbReference type="Proteomes" id="UP000257002"/>
    </source>
</evidence>
<comment type="caution">
    <text evidence="2">The sequence shown here is derived from an EMBL/GenBank/DDBJ whole genome shotgun (WGS) entry which is preliminary data.</text>
</comment>
<organism evidence="2 3">
    <name type="scientific">Microcystis wesenbergii TW10</name>
    <dbReference type="NCBI Taxonomy" id="2060474"/>
    <lineage>
        <taxon>Bacteria</taxon>
        <taxon>Bacillati</taxon>
        <taxon>Cyanobacteriota</taxon>
        <taxon>Cyanophyceae</taxon>
        <taxon>Oscillatoriophycideae</taxon>
        <taxon>Chroococcales</taxon>
        <taxon>Microcystaceae</taxon>
        <taxon>Microcystis</taxon>
    </lineage>
</organism>
<feature type="domain" description="UvrD-like helicase C-terminal" evidence="1">
    <location>
        <begin position="569"/>
        <end position="620"/>
    </location>
</feature>
<keyword evidence="2" id="KW-0547">Nucleotide-binding</keyword>
<dbReference type="InterPro" id="IPR027785">
    <property type="entry name" value="UvrD-like_helicase_C"/>
</dbReference>
<dbReference type="InterPro" id="IPR027417">
    <property type="entry name" value="P-loop_NTPase"/>
</dbReference>
<dbReference type="GO" id="GO:0003677">
    <property type="term" value="F:DNA binding"/>
    <property type="evidence" value="ECO:0007669"/>
    <property type="project" value="InterPro"/>
</dbReference>
<dbReference type="SUPFAM" id="SSF52540">
    <property type="entry name" value="P-loop containing nucleoside triphosphate hydrolases"/>
    <property type="match status" value="1"/>
</dbReference>